<sequence length="63" mass="6369">MPSLGWLSCSSMAVLEVRLMGAAAPSEPNPGAVRHGALEDGAGRDRIGITPTALRGAAETVVP</sequence>
<evidence type="ECO:0000256" key="1">
    <source>
        <dbReference type="SAM" id="MobiDB-lite"/>
    </source>
</evidence>
<feature type="compositionally biased region" description="Basic and acidic residues" evidence="1">
    <location>
        <begin position="36"/>
        <end position="47"/>
    </location>
</feature>
<dbReference type="EMBL" id="PHUJ01000002">
    <property type="protein sequence ID" value="PKB41281.1"/>
    <property type="molecule type" value="Genomic_DNA"/>
</dbReference>
<protein>
    <submittedName>
        <fullName evidence="2">Uncharacterized protein</fullName>
    </submittedName>
</protein>
<dbReference type="Proteomes" id="UP000232453">
    <property type="component" value="Unassembled WGS sequence"/>
</dbReference>
<evidence type="ECO:0000313" key="3">
    <source>
        <dbReference type="Proteomes" id="UP000232453"/>
    </source>
</evidence>
<name>A0AA44UVF8_PSEA5</name>
<evidence type="ECO:0000313" key="2">
    <source>
        <dbReference type="EMBL" id="PKB41281.1"/>
    </source>
</evidence>
<dbReference type="AlphaFoldDB" id="A0AA44UVF8"/>
<accession>A0AA44UVF8</accession>
<organism evidence="2 3">
    <name type="scientific">Pseudonocardia alni</name>
    <name type="common">Amycolata alni</name>
    <dbReference type="NCBI Taxonomy" id="33907"/>
    <lineage>
        <taxon>Bacteria</taxon>
        <taxon>Bacillati</taxon>
        <taxon>Actinomycetota</taxon>
        <taxon>Actinomycetes</taxon>
        <taxon>Pseudonocardiales</taxon>
        <taxon>Pseudonocardiaceae</taxon>
        <taxon>Pseudonocardia</taxon>
    </lineage>
</organism>
<gene>
    <name evidence="2" type="ORF">ATL51_0243</name>
</gene>
<reference evidence="2 3" key="1">
    <citation type="submission" date="2017-11" db="EMBL/GenBank/DDBJ databases">
        <title>Sequencing the genomes of 1000 actinobacteria strains.</title>
        <authorList>
            <person name="Klenk H.-P."/>
        </authorList>
    </citation>
    <scope>NUCLEOTIDE SEQUENCE [LARGE SCALE GENOMIC DNA]</scope>
    <source>
        <strain evidence="2 3">DSM 44104</strain>
    </source>
</reference>
<comment type="caution">
    <text evidence="2">The sequence shown here is derived from an EMBL/GenBank/DDBJ whole genome shotgun (WGS) entry which is preliminary data.</text>
</comment>
<proteinExistence type="predicted"/>
<feature type="region of interest" description="Disordered" evidence="1">
    <location>
        <begin position="23"/>
        <end position="47"/>
    </location>
</feature>